<reference evidence="1" key="1">
    <citation type="submission" date="2021-01" db="EMBL/GenBank/DDBJ databases">
        <authorList>
            <consortium name="Genoscope - CEA"/>
            <person name="William W."/>
        </authorList>
    </citation>
    <scope>NUCLEOTIDE SEQUENCE</scope>
</reference>
<dbReference type="PANTHER" id="PTHR13833:SF71">
    <property type="entry name" value="NHL DOMAIN-CONTAINING PROTEIN"/>
    <property type="match status" value="1"/>
</dbReference>
<dbReference type="Proteomes" id="UP000688137">
    <property type="component" value="Unassembled WGS sequence"/>
</dbReference>
<protein>
    <submittedName>
        <fullName evidence="1">Uncharacterized protein</fullName>
    </submittedName>
</protein>
<name>A0A8S1K9W1_PARPR</name>
<organism evidence="1 2">
    <name type="scientific">Paramecium primaurelia</name>
    <dbReference type="NCBI Taxonomy" id="5886"/>
    <lineage>
        <taxon>Eukaryota</taxon>
        <taxon>Sar</taxon>
        <taxon>Alveolata</taxon>
        <taxon>Ciliophora</taxon>
        <taxon>Intramacronucleata</taxon>
        <taxon>Oligohymenophorea</taxon>
        <taxon>Peniculida</taxon>
        <taxon>Parameciidae</taxon>
        <taxon>Paramecium</taxon>
    </lineage>
</organism>
<keyword evidence="2" id="KW-1185">Reference proteome</keyword>
<dbReference type="PANTHER" id="PTHR13833">
    <property type="match status" value="1"/>
</dbReference>
<sequence length="431" mass="50287">MFLFFIIPIVFTSENYQIPSYYGSKELDFLLRKSILNGNLSSFYWYPSISKNENTSTFYLGYKNAIFEIDKDNRSKIIAGSPLGKSGFRDGDAASSLFNNIKSVIYFCKNETLAKQEYTKQTIILNNNNTECLSVDYSNYTQCLDTQSDPVDPYKIKDVYKEQSVIQEEFREFLYIVDSGNHCIRQIDLQKKITKTIAGICGQSGFKDGLLGMNLFNTPDQMGIDVLGNIFVNDFNNHFIRMITLDGYVNTLISGSCRQDVRYQDIQFDKLNLKRVICLKNWIKTSGKPSDHLVVQNYNICTQHIIDYLNKNRQNHIKNNKVQSKSMNQKERKNNYIRNSIITDVNEIIKQYHISLFREEQGERSSRNQKKNKQLWIQENKNKDNKLITQYQLLEFRLKQHQIKKDKSTISIQGNRLQTISTISYDTINKE</sequence>
<proteinExistence type="predicted"/>
<evidence type="ECO:0000313" key="2">
    <source>
        <dbReference type="Proteomes" id="UP000688137"/>
    </source>
</evidence>
<dbReference type="AlphaFoldDB" id="A0A8S1K9W1"/>
<dbReference type="OMA" id="FIRMITL"/>
<dbReference type="EMBL" id="CAJJDM010000014">
    <property type="protein sequence ID" value="CAD8051531.1"/>
    <property type="molecule type" value="Genomic_DNA"/>
</dbReference>
<evidence type="ECO:0000313" key="1">
    <source>
        <dbReference type="EMBL" id="CAD8051531.1"/>
    </source>
</evidence>
<accession>A0A8S1K9W1</accession>
<gene>
    <name evidence="1" type="ORF">PPRIM_AZ9-3.1.T0180149</name>
</gene>
<comment type="caution">
    <text evidence="1">The sequence shown here is derived from an EMBL/GenBank/DDBJ whole genome shotgun (WGS) entry which is preliminary data.</text>
</comment>